<feature type="compositionally biased region" description="Polar residues" evidence="1">
    <location>
        <begin position="30"/>
        <end position="50"/>
    </location>
</feature>
<protein>
    <submittedName>
        <fullName evidence="2">Uncharacterized protein</fullName>
    </submittedName>
</protein>
<dbReference type="AlphaFoldDB" id="A0A9Q1JZ54"/>
<gene>
    <name evidence="2" type="ORF">Cgig2_024229</name>
</gene>
<keyword evidence="3" id="KW-1185">Reference proteome</keyword>
<feature type="compositionally biased region" description="Basic residues" evidence="1">
    <location>
        <begin position="60"/>
        <end position="75"/>
    </location>
</feature>
<evidence type="ECO:0000313" key="2">
    <source>
        <dbReference type="EMBL" id="KAJ8434111.1"/>
    </source>
</evidence>
<accession>A0A9Q1JZ54</accession>
<feature type="compositionally biased region" description="Basic and acidic residues" evidence="1">
    <location>
        <begin position="15"/>
        <end position="29"/>
    </location>
</feature>
<feature type="region of interest" description="Disordered" evidence="1">
    <location>
        <begin position="1"/>
        <end position="75"/>
    </location>
</feature>
<proteinExistence type="predicted"/>
<reference evidence="2" key="1">
    <citation type="submission" date="2022-04" db="EMBL/GenBank/DDBJ databases">
        <title>Carnegiea gigantea Genome sequencing and assembly v2.</title>
        <authorList>
            <person name="Copetti D."/>
            <person name="Sanderson M.J."/>
            <person name="Burquez A."/>
            <person name="Wojciechowski M.F."/>
        </authorList>
    </citation>
    <scope>NUCLEOTIDE SEQUENCE</scope>
    <source>
        <strain evidence="2">SGP5-SGP5p</strain>
        <tissue evidence="2">Aerial part</tissue>
    </source>
</reference>
<comment type="caution">
    <text evidence="2">The sequence shown here is derived from an EMBL/GenBank/DDBJ whole genome shotgun (WGS) entry which is preliminary data.</text>
</comment>
<evidence type="ECO:0000313" key="3">
    <source>
        <dbReference type="Proteomes" id="UP001153076"/>
    </source>
</evidence>
<sequence>MVERSEGMPTEYDLDDKTLVSEAARHEKVSNTPSEPQNAEDQVTQYSEDTFPNVHEPVGKKQKKQHQTKKLKRASKATITKKVQFKHVEFEEPVIANAELSIIRTKSWTRLLRHRMASGGFLNLMEMLDYEQWSAIMETRFGGILAVRTRLIPKRLAR</sequence>
<name>A0A9Q1JZ54_9CARY</name>
<evidence type="ECO:0000256" key="1">
    <source>
        <dbReference type="SAM" id="MobiDB-lite"/>
    </source>
</evidence>
<organism evidence="2 3">
    <name type="scientific">Carnegiea gigantea</name>
    <dbReference type="NCBI Taxonomy" id="171969"/>
    <lineage>
        <taxon>Eukaryota</taxon>
        <taxon>Viridiplantae</taxon>
        <taxon>Streptophyta</taxon>
        <taxon>Embryophyta</taxon>
        <taxon>Tracheophyta</taxon>
        <taxon>Spermatophyta</taxon>
        <taxon>Magnoliopsida</taxon>
        <taxon>eudicotyledons</taxon>
        <taxon>Gunneridae</taxon>
        <taxon>Pentapetalae</taxon>
        <taxon>Caryophyllales</taxon>
        <taxon>Cactineae</taxon>
        <taxon>Cactaceae</taxon>
        <taxon>Cactoideae</taxon>
        <taxon>Echinocereeae</taxon>
        <taxon>Carnegiea</taxon>
    </lineage>
</organism>
<dbReference type="Proteomes" id="UP001153076">
    <property type="component" value="Unassembled WGS sequence"/>
</dbReference>
<dbReference type="EMBL" id="JAKOGI010000498">
    <property type="protein sequence ID" value="KAJ8434111.1"/>
    <property type="molecule type" value="Genomic_DNA"/>
</dbReference>